<comment type="caution">
    <text evidence="1">The sequence shown here is derived from an EMBL/GenBank/DDBJ whole genome shotgun (WGS) entry which is preliminary data.</text>
</comment>
<proteinExistence type="predicted"/>
<keyword evidence="2" id="KW-1185">Reference proteome</keyword>
<dbReference type="EMBL" id="JARBDR010000640">
    <property type="protein sequence ID" value="KAJ8309889.1"/>
    <property type="molecule type" value="Genomic_DNA"/>
</dbReference>
<reference evidence="1 2" key="1">
    <citation type="submission" date="2022-12" db="EMBL/GenBank/DDBJ databases">
        <title>Chromosome-level genome of Tegillarca granosa.</title>
        <authorList>
            <person name="Kim J."/>
        </authorList>
    </citation>
    <scope>NUCLEOTIDE SEQUENCE [LARGE SCALE GENOMIC DNA]</scope>
    <source>
        <strain evidence="1">Teg-2019</strain>
        <tissue evidence="1">Adductor muscle</tissue>
    </source>
</reference>
<dbReference type="Proteomes" id="UP001217089">
    <property type="component" value="Unassembled WGS sequence"/>
</dbReference>
<gene>
    <name evidence="1" type="ORF">KUTeg_011754</name>
</gene>
<evidence type="ECO:0000313" key="1">
    <source>
        <dbReference type="EMBL" id="KAJ8309889.1"/>
    </source>
</evidence>
<name>A0ABQ9EXJ6_TEGGR</name>
<organism evidence="1 2">
    <name type="scientific">Tegillarca granosa</name>
    <name type="common">Malaysian cockle</name>
    <name type="synonym">Anadara granosa</name>
    <dbReference type="NCBI Taxonomy" id="220873"/>
    <lineage>
        <taxon>Eukaryota</taxon>
        <taxon>Metazoa</taxon>
        <taxon>Spiralia</taxon>
        <taxon>Lophotrochozoa</taxon>
        <taxon>Mollusca</taxon>
        <taxon>Bivalvia</taxon>
        <taxon>Autobranchia</taxon>
        <taxon>Pteriomorphia</taxon>
        <taxon>Arcoida</taxon>
        <taxon>Arcoidea</taxon>
        <taxon>Arcidae</taxon>
        <taxon>Tegillarca</taxon>
    </lineage>
</organism>
<protein>
    <submittedName>
        <fullName evidence="1">Uncharacterized protein</fullName>
    </submittedName>
</protein>
<evidence type="ECO:0000313" key="2">
    <source>
        <dbReference type="Proteomes" id="UP001217089"/>
    </source>
</evidence>
<sequence>MILSGKDRYNTTIKKCKELSHINDADELEKLDKGGLSRDSNLEDIYLIVPSIKQVKSLSVLKSIGFTSFVGLFSYWLFREQERCPYHKLMDTFYKNHKTSILSPSRMKAMDDHFSNALGIFSLFSVDHGSCISWTPVKFVLGVEFEDHSSLDQFMSSKSHIS</sequence>
<accession>A0ABQ9EXJ6</accession>